<dbReference type="GO" id="GO:0003723">
    <property type="term" value="F:RNA binding"/>
    <property type="evidence" value="ECO:0007669"/>
    <property type="project" value="InterPro"/>
</dbReference>
<dbReference type="GO" id="GO:0016423">
    <property type="term" value="F:tRNA (guanine) methyltransferase activity"/>
    <property type="evidence" value="ECO:0007669"/>
    <property type="project" value="InterPro"/>
</dbReference>
<dbReference type="CDD" id="cd18091">
    <property type="entry name" value="SpoU-like_TRM3-like"/>
    <property type="match status" value="1"/>
</dbReference>
<name>A0AAV9X316_9PEZI</name>
<dbReference type="EMBL" id="JAVHJO010000011">
    <property type="protein sequence ID" value="KAK6533448.1"/>
    <property type="molecule type" value="Genomic_DNA"/>
</dbReference>
<keyword evidence="1" id="KW-0489">Methyltransferase</keyword>
<evidence type="ECO:0000313" key="5">
    <source>
        <dbReference type="EMBL" id="KAK6533448.1"/>
    </source>
</evidence>
<comment type="caution">
    <text evidence="5">The sequence shown here is derived from an EMBL/GenBank/DDBJ whole genome shotgun (WGS) entry which is preliminary data.</text>
</comment>
<proteinExistence type="predicted"/>
<dbReference type="InterPro" id="IPR044748">
    <property type="entry name" value="Trm3/TARBP1_C"/>
</dbReference>
<dbReference type="PANTHER" id="PTHR12029">
    <property type="entry name" value="RNA METHYLTRANSFERASE"/>
    <property type="match status" value="1"/>
</dbReference>
<dbReference type="Pfam" id="PF00588">
    <property type="entry name" value="SpoU_methylase"/>
    <property type="match status" value="1"/>
</dbReference>
<evidence type="ECO:0000256" key="3">
    <source>
        <dbReference type="SAM" id="MobiDB-lite"/>
    </source>
</evidence>
<sequence length="1507" mass="170862">MADLPSTTALLENLQNDPKSLDTLAYLLELQADNKTGSVDQQVSKLVAKLYSFAFYQGSSASNLRQRLSEVIEFLRKHEKLSLRKNILSTLIPETTLLIRLCILNCKDEYESEFSYIYSSVPKVTTDLNELRGRNGNTLGGKLDIDAEAQNIELEVEERLRPVLGTKLTIFEATKDRLLFLEDLLSDQDDSFLPFIQSQPSLTSLLMRICTSATYVTDQSIILSSVRLLRRINHINNRAVGESVSNDTYGLDSAIFKHVESLLQSNHQMQINAGYHLWVGFLESHSESFDLGSIIHGEKYWENILKGLDEASGEIKKISLHILWSTLQQLNSSLELRNFKWNIHDKLPLLEFWKTYITFTEILALDSSVNQFRLASPELEKLLQSAKTLHIPNDWILVLLSQGFRNSTTGDMPLRLSEFVLRLDNNALWWVKEESSPEKRSSLDFLRKILFPQVSRTTYFNVSVLAPNICEHGNSIAKFVTKIISMSQCSENILQSLIEVCLDAVLDHVGQSNASQFYILKGIHDAIFSQETRIRLRCGEKLVKIANIPVDNVLRSDMKVSICLLLFLRLESPMSERNMEGRLESISDIIRNHPHLLDERNSPLIIKALKLDSSQLSQILEKQPIGQARPSNIGLCSLIVALSLQTSKPSFILRYPPKGPASYRTDLYASILMQLLKYRLPLARELQTSSEVQESVTKNFREIFDQGTHIHHDQNIASLIPLLGAQEKSSIQQSAMAVLQDISENWTAGFTNIEELLDTLKFYLRLCVYSKSENTPGECPDGVINAIVARTASFCEEVYDKVKRKRDFHEVISCFLELIQIMMNTREKLPTDLGYYILTTLHNSVLQYVDGTGYSIILDCIERVLITCPQALQMVDDLNELLQEWATKADEDRLGRNQKSNQVKAIGIILHPIILDASVATGPTLIKICKDFLKHMAKRRGLAPALARALCRAFDVTPSTFCREHGFTEILHEFLVPIGPKKEDNNFDVEDALAVIFDEVTGTQGSYEKYHGDKEIVAQARIFDLLARFDYDDAIQELWAKTLLDEVFEPWTEIDPKDPASLKIVQKWKKTQQLQTVLLLERFITDDDADDHLEAIFTALSREANPRYKFLLEWMAFRCILRFPNLRNEIWERFETTEDDIPSYTVSLLRLAYLISIHIKDEQQEEFFTELVNRALPCATSNKVTVRHEGAELIPKLFEEAKKLGYTKLTGNHIFKRIYEYAMESTYRKVMVPSPTESFDPIQDFSLVGVLAGPYITCDTGGDIISLFFEEDFKSFGAENMKRFIPIGDNPPTTPNSTGHGKDIPKSQDSQLSLTAAGPIQTKGGDWDIKNLLQRQDALQGRFATRRQSHNIEVIASLVDNNYNLGGICRVCELSGVKTLYMSNKTTVFKSKEFTSVSVSAENWLPIEETRATDVSALLAAKRREGYMIVGIEQTDRSTILGSKDFVFPERTVLLIGAEKTGIPPELLAEMDICLEVKQFGETRSMNVQTATAVVLYEYVRQNGGIQ</sequence>
<keyword evidence="6" id="KW-1185">Reference proteome</keyword>
<dbReference type="InterPro" id="IPR045330">
    <property type="entry name" value="TRM3/TARBP1"/>
</dbReference>
<protein>
    <recommendedName>
        <fullName evidence="4">tRNA/rRNA methyltransferase SpoU type domain-containing protein</fullName>
    </recommendedName>
</protein>
<evidence type="ECO:0000259" key="4">
    <source>
        <dbReference type="Pfam" id="PF00588"/>
    </source>
</evidence>
<dbReference type="InterPro" id="IPR029028">
    <property type="entry name" value="Alpha/beta_knot_MTases"/>
</dbReference>
<dbReference type="InterPro" id="IPR001537">
    <property type="entry name" value="SpoU_MeTrfase"/>
</dbReference>
<dbReference type="SUPFAM" id="SSF75217">
    <property type="entry name" value="alpha/beta knot"/>
    <property type="match status" value="1"/>
</dbReference>
<keyword evidence="2" id="KW-0808">Transferase</keyword>
<evidence type="ECO:0000256" key="2">
    <source>
        <dbReference type="ARBA" id="ARBA00022679"/>
    </source>
</evidence>
<dbReference type="GO" id="GO:0030488">
    <property type="term" value="P:tRNA methylation"/>
    <property type="evidence" value="ECO:0007669"/>
    <property type="project" value="InterPro"/>
</dbReference>
<dbReference type="Proteomes" id="UP001365542">
    <property type="component" value="Unassembled WGS sequence"/>
</dbReference>
<gene>
    <name evidence="5" type="ORF">TWF694_002388</name>
</gene>
<organism evidence="5 6">
    <name type="scientific">Orbilia ellipsospora</name>
    <dbReference type="NCBI Taxonomy" id="2528407"/>
    <lineage>
        <taxon>Eukaryota</taxon>
        <taxon>Fungi</taxon>
        <taxon>Dikarya</taxon>
        <taxon>Ascomycota</taxon>
        <taxon>Pezizomycotina</taxon>
        <taxon>Orbiliomycetes</taxon>
        <taxon>Orbiliales</taxon>
        <taxon>Orbiliaceae</taxon>
        <taxon>Orbilia</taxon>
    </lineage>
</organism>
<reference evidence="5 6" key="1">
    <citation type="submission" date="2019-10" db="EMBL/GenBank/DDBJ databases">
        <authorList>
            <person name="Palmer J.M."/>
        </authorList>
    </citation>
    <scope>NUCLEOTIDE SEQUENCE [LARGE SCALE GENOMIC DNA]</scope>
    <source>
        <strain evidence="5 6">TWF694</strain>
    </source>
</reference>
<dbReference type="InterPro" id="IPR029026">
    <property type="entry name" value="tRNA_m1G_MTases_N"/>
</dbReference>
<accession>A0AAV9X316</accession>
<dbReference type="Gene3D" id="3.40.1280.10">
    <property type="match status" value="1"/>
</dbReference>
<evidence type="ECO:0000256" key="1">
    <source>
        <dbReference type="ARBA" id="ARBA00022603"/>
    </source>
</evidence>
<dbReference type="PANTHER" id="PTHR12029:SF11">
    <property type="entry name" value="METHYLTRANSFERASE TARBP1-RELATED"/>
    <property type="match status" value="1"/>
</dbReference>
<feature type="domain" description="tRNA/rRNA methyltransferase SpoU type" evidence="4">
    <location>
        <begin position="1353"/>
        <end position="1497"/>
    </location>
</feature>
<evidence type="ECO:0000313" key="6">
    <source>
        <dbReference type="Proteomes" id="UP001365542"/>
    </source>
</evidence>
<feature type="region of interest" description="Disordered" evidence="3">
    <location>
        <begin position="1285"/>
        <end position="1309"/>
    </location>
</feature>